<protein>
    <submittedName>
        <fullName evidence="9">ABC transporter permease</fullName>
    </submittedName>
</protein>
<name>A0ABN1TMU9_9ACTN</name>
<feature type="transmembrane region" description="Helical" evidence="7">
    <location>
        <begin position="137"/>
        <end position="158"/>
    </location>
</feature>
<evidence type="ECO:0000313" key="10">
    <source>
        <dbReference type="Proteomes" id="UP001501581"/>
    </source>
</evidence>
<dbReference type="PANTHER" id="PTHR43163:SF9">
    <property type="entry name" value="ABC TRANSPORTER PERMEASE PROTEIN"/>
    <property type="match status" value="1"/>
</dbReference>
<dbReference type="Proteomes" id="UP001501581">
    <property type="component" value="Unassembled WGS sequence"/>
</dbReference>
<comment type="similarity">
    <text evidence="7">Belongs to the binding-protein-dependent transport system permease family.</text>
</comment>
<keyword evidence="2 7" id="KW-0813">Transport</keyword>
<dbReference type="InterPro" id="IPR000515">
    <property type="entry name" value="MetI-like"/>
</dbReference>
<dbReference type="Pfam" id="PF00528">
    <property type="entry name" value="BPD_transp_1"/>
    <property type="match status" value="1"/>
</dbReference>
<dbReference type="PANTHER" id="PTHR43163">
    <property type="entry name" value="DIPEPTIDE TRANSPORT SYSTEM PERMEASE PROTEIN DPPB-RELATED"/>
    <property type="match status" value="1"/>
</dbReference>
<evidence type="ECO:0000256" key="1">
    <source>
        <dbReference type="ARBA" id="ARBA00004651"/>
    </source>
</evidence>
<dbReference type="InterPro" id="IPR035906">
    <property type="entry name" value="MetI-like_sf"/>
</dbReference>
<feature type="transmembrane region" description="Helical" evidence="7">
    <location>
        <begin position="102"/>
        <end position="125"/>
    </location>
</feature>
<evidence type="ECO:0000256" key="6">
    <source>
        <dbReference type="ARBA" id="ARBA00023136"/>
    </source>
</evidence>
<gene>
    <name evidence="9" type="ORF">GCM10009668_08480</name>
</gene>
<evidence type="ECO:0000256" key="5">
    <source>
        <dbReference type="ARBA" id="ARBA00022989"/>
    </source>
</evidence>
<evidence type="ECO:0000313" key="9">
    <source>
        <dbReference type="EMBL" id="GAA1094900.1"/>
    </source>
</evidence>
<keyword evidence="6 7" id="KW-0472">Membrane</keyword>
<dbReference type="EMBL" id="BAAALG010000003">
    <property type="protein sequence ID" value="GAA1094900.1"/>
    <property type="molecule type" value="Genomic_DNA"/>
</dbReference>
<evidence type="ECO:0000256" key="7">
    <source>
        <dbReference type="RuleBase" id="RU363032"/>
    </source>
</evidence>
<sequence length="327" mass="34833">MIRFWSGRAVRLATLLIGVAVGTFALLSASPVDPIEAYVGADSVQVSPEQREQIAERWGLDDPPVERFTAWAGQVLQGNLGTSQVFDAPVTEVIGEKFLSSLALMAAAWVISGVLGFALGVLAGSRPGTWIDRGVSWWAYTLASAPVFWVGLLLLYVFSVSLQWTPVCCAGPVGALPDEITLIERLHHLLLPALTLSIVGVAPVILHTRHAVIEVMASDQVTFARSLGESPRGVIVHRVLRNAAAPALMLQFASLGELFGGSVLAEQVFNYPGLGQAITTAALRQDVPLLMGISLAMALFVFAGNLLGDLVHSKVDPRVALVKEGVR</sequence>
<feature type="domain" description="ABC transmembrane type-1" evidence="8">
    <location>
        <begin position="98"/>
        <end position="308"/>
    </location>
</feature>
<reference evidence="9 10" key="1">
    <citation type="journal article" date="2019" name="Int. J. Syst. Evol. Microbiol.">
        <title>The Global Catalogue of Microorganisms (GCM) 10K type strain sequencing project: providing services to taxonomists for standard genome sequencing and annotation.</title>
        <authorList>
            <consortium name="The Broad Institute Genomics Platform"/>
            <consortium name="The Broad Institute Genome Sequencing Center for Infectious Disease"/>
            <person name="Wu L."/>
            <person name="Ma J."/>
        </authorList>
    </citation>
    <scope>NUCLEOTIDE SEQUENCE [LARGE SCALE GENOMIC DNA]</scope>
    <source>
        <strain evidence="9 10">JCM 13008</strain>
    </source>
</reference>
<dbReference type="Gene3D" id="1.10.3720.10">
    <property type="entry name" value="MetI-like"/>
    <property type="match status" value="1"/>
</dbReference>
<keyword evidence="3" id="KW-1003">Cell membrane</keyword>
<feature type="transmembrane region" description="Helical" evidence="7">
    <location>
        <begin position="289"/>
        <end position="308"/>
    </location>
</feature>
<dbReference type="RefSeq" id="WP_343991707.1">
    <property type="nucleotide sequence ID" value="NZ_BAAALG010000003.1"/>
</dbReference>
<comment type="caution">
    <text evidence="9">The sequence shown here is derived from an EMBL/GenBank/DDBJ whole genome shotgun (WGS) entry which is preliminary data.</text>
</comment>
<evidence type="ECO:0000256" key="3">
    <source>
        <dbReference type="ARBA" id="ARBA00022475"/>
    </source>
</evidence>
<dbReference type="PROSITE" id="PS50928">
    <property type="entry name" value="ABC_TM1"/>
    <property type="match status" value="1"/>
</dbReference>
<comment type="subcellular location">
    <subcellularLocation>
        <location evidence="1 7">Cell membrane</location>
        <topology evidence="1 7">Multi-pass membrane protein</topology>
    </subcellularLocation>
</comment>
<evidence type="ECO:0000256" key="4">
    <source>
        <dbReference type="ARBA" id="ARBA00022692"/>
    </source>
</evidence>
<organism evidence="9 10">
    <name type="scientific">Nocardioides dubius</name>
    <dbReference type="NCBI Taxonomy" id="317019"/>
    <lineage>
        <taxon>Bacteria</taxon>
        <taxon>Bacillati</taxon>
        <taxon>Actinomycetota</taxon>
        <taxon>Actinomycetes</taxon>
        <taxon>Propionibacteriales</taxon>
        <taxon>Nocardioidaceae</taxon>
        <taxon>Nocardioides</taxon>
    </lineage>
</organism>
<evidence type="ECO:0000256" key="2">
    <source>
        <dbReference type="ARBA" id="ARBA00022448"/>
    </source>
</evidence>
<proteinExistence type="inferred from homology"/>
<keyword evidence="4 7" id="KW-0812">Transmembrane</keyword>
<dbReference type="SUPFAM" id="SSF161098">
    <property type="entry name" value="MetI-like"/>
    <property type="match status" value="1"/>
</dbReference>
<feature type="transmembrane region" description="Helical" evidence="7">
    <location>
        <begin position="186"/>
        <end position="206"/>
    </location>
</feature>
<keyword evidence="5 7" id="KW-1133">Transmembrane helix</keyword>
<evidence type="ECO:0000259" key="8">
    <source>
        <dbReference type="PROSITE" id="PS50928"/>
    </source>
</evidence>
<accession>A0ABN1TMU9</accession>
<keyword evidence="10" id="KW-1185">Reference proteome</keyword>